<proteinExistence type="predicted"/>
<dbReference type="Proteomes" id="UP001318040">
    <property type="component" value="Chromosome 29"/>
</dbReference>
<feature type="region of interest" description="Disordered" evidence="3">
    <location>
        <begin position="48"/>
        <end position="82"/>
    </location>
</feature>
<feature type="region of interest" description="Disordered" evidence="3">
    <location>
        <begin position="227"/>
        <end position="292"/>
    </location>
</feature>
<gene>
    <name evidence="6" type="primary">LOC116947124</name>
</gene>
<evidence type="ECO:0000256" key="4">
    <source>
        <dbReference type="SAM" id="SignalP"/>
    </source>
</evidence>
<keyword evidence="5" id="KW-1185">Reference proteome</keyword>
<protein>
    <submittedName>
        <fullName evidence="6">Uncharacterized protein LOC116947124</fullName>
    </submittedName>
</protein>
<comment type="subcellular location">
    <subcellularLocation>
        <location evidence="1">Secreted</location>
    </subcellularLocation>
</comment>
<dbReference type="SMART" id="SM00183">
    <property type="entry name" value="NAT_PEP"/>
    <property type="match status" value="1"/>
</dbReference>
<dbReference type="GO" id="GO:0005576">
    <property type="term" value="C:extracellular region"/>
    <property type="evidence" value="ECO:0007669"/>
    <property type="project" value="UniProtKB-SubCell"/>
</dbReference>
<evidence type="ECO:0000256" key="2">
    <source>
        <dbReference type="ARBA" id="ARBA00022525"/>
    </source>
</evidence>
<dbReference type="Pfam" id="PF00212">
    <property type="entry name" value="ANP"/>
    <property type="match status" value="1"/>
</dbReference>
<organism evidence="5 6">
    <name type="scientific">Petromyzon marinus</name>
    <name type="common">Sea lamprey</name>
    <dbReference type="NCBI Taxonomy" id="7757"/>
    <lineage>
        <taxon>Eukaryota</taxon>
        <taxon>Metazoa</taxon>
        <taxon>Chordata</taxon>
        <taxon>Craniata</taxon>
        <taxon>Vertebrata</taxon>
        <taxon>Cyclostomata</taxon>
        <taxon>Hyperoartia</taxon>
        <taxon>Petromyzontiformes</taxon>
        <taxon>Petromyzontidae</taxon>
        <taxon>Petromyzon</taxon>
    </lineage>
</organism>
<dbReference type="AlphaFoldDB" id="A0AAJ7X234"/>
<feature type="chain" id="PRO_5042534068" evidence="4">
    <location>
        <begin position="22"/>
        <end position="418"/>
    </location>
</feature>
<evidence type="ECO:0000256" key="1">
    <source>
        <dbReference type="ARBA" id="ARBA00004613"/>
    </source>
</evidence>
<evidence type="ECO:0000256" key="3">
    <source>
        <dbReference type="SAM" id="MobiDB-lite"/>
    </source>
</evidence>
<name>A0AAJ7X234_PETMA</name>
<feature type="compositionally biased region" description="Basic and acidic residues" evidence="3">
    <location>
        <begin position="269"/>
        <end position="282"/>
    </location>
</feature>
<evidence type="ECO:0000313" key="5">
    <source>
        <dbReference type="Proteomes" id="UP001318040"/>
    </source>
</evidence>
<feature type="region of interest" description="Disordered" evidence="3">
    <location>
        <begin position="307"/>
        <end position="342"/>
    </location>
</feature>
<accession>A0AAJ7X234</accession>
<reference evidence="6" key="1">
    <citation type="submission" date="2025-08" db="UniProtKB">
        <authorList>
            <consortium name="RefSeq"/>
        </authorList>
    </citation>
    <scope>IDENTIFICATION</scope>
    <source>
        <tissue evidence="6">Sperm</tissue>
    </source>
</reference>
<dbReference type="GO" id="GO:0005179">
    <property type="term" value="F:hormone activity"/>
    <property type="evidence" value="ECO:0007669"/>
    <property type="project" value="InterPro"/>
</dbReference>
<dbReference type="RefSeq" id="XP_032818435.1">
    <property type="nucleotide sequence ID" value="XM_032962544.1"/>
</dbReference>
<evidence type="ECO:0000313" key="6">
    <source>
        <dbReference type="RefSeq" id="XP_032818435.1"/>
    </source>
</evidence>
<keyword evidence="2" id="KW-0964">Secreted</keyword>
<dbReference type="KEGG" id="pmrn:116947124"/>
<keyword evidence="4" id="KW-0732">Signal</keyword>
<dbReference type="InterPro" id="IPR000663">
    <property type="entry name" value="Natr_peptide"/>
</dbReference>
<sequence length="418" mass="45588">MGLHLCLLMLLVGAMLNEAASELPIPHQILQKQMDLVIPPRILRGKINSSIKGDGSKSEDGIGPSETQAHISRSAVKRGTVASDTQAPVFTVELRNKMNRATQIPTLAAGRDGDGIKMSTKTSPPQATVFNFTSKPVKSGMPPKFTNVSAKANLHKGVNDTTLASAYRTPLRALLNSGGIHALTTSQRSPKGNEFEVADRDTKFKISKHKAEYDHSIIANDHEAHGETEYAGKSNLAPDQKATSPSDARPLAAASRVPVLGGGGRGRQRSAERPLHADRESRQGPSHDPTLHWSQLISDFLKYQRRFRGRTRKGSRMNGGGRLGRRHEEPNGKARRQLGGPGGYAVVSRALLRRREHEASWDRTALSRQASRKIGLVNRRALQEDGKARKKGREARKGRNGCFGLKIDRIGTSTRLGC</sequence>
<feature type="signal peptide" evidence="4">
    <location>
        <begin position="1"/>
        <end position="21"/>
    </location>
</feature>